<dbReference type="AlphaFoldDB" id="A0A974P8Z6"/>
<dbReference type="EMBL" id="CP068595">
    <property type="protein sequence ID" value="QQZ58988.1"/>
    <property type="molecule type" value="Genomic_DNA"/>
</dbReference>
<evidence type="ECO:0000313" key="2">
    <source>
        <dbReference type="Proteomes" id="UP000595841"/>
    </source>
</evidence>
<organism evidence="1 2">
    <name type="scientific">Paenibacillus sonchi</name>
    <dbReference type="NCBI Taxonomy" id="373687"/>
    <lineage>
        <taxon>Bacteria</taxon>
        <taxon>Bacillati</taxon>
        <taxon>Bacillota</taxon>
        <taxon>Bacilli</taxon>
        <taxon>Bacillales</taxon>
        <taxon>Paenibacillaceae</taxon>
        <taxon>Paenibacillus</taxon>
        <taxon>Paenibacillus sonchi group</taxon>
    </lineage>
</organism>
<accession>A0A974P8Z6</accession>
<sequence length="94" mass="11034">MIEIEKIEDRRRLRLKLLQNLYALWFSTGPEALTGTKKELYPDHEHLKAYHYLIGKELIIISPSGERPEERLTILISAKGIDYVEERLLRKSEG</sequence>
<keyword evidence="2" id="KW-1185">Reference proteome</keyword>
<name>A0A974P8Z6_9BACL</name>
<gene>
    <name evidence="1" type="ORF">JI735_19890</name>
</gene>
<dbReference type="RefSeq" id="WP_039833803.1">
    <property type="nucleotide sequence ID" value="NZ_CP068595.1"/>
</dbReference>
<dbReference type="KEGG" id="pson:JI735_19890"/>
<reference evidence="1 2" key="1">
    <citation type="submission" date="2021-01" db="EMBL/GenBank/DDBJ databases">
        <title>Whole genome sequence of Paenibacillus sonchi LMG 24727 for comparative genomics.</title>
        <authorList>
            <person name="Lee G."/>
            <person name="Kim M.-J."/>
            <person name="Lim K."/>
            <person name="Shin J.-H."/>
        </authorList>
    </citation>
    <scope>NUCLEOTIDE SEQUENCE [LARGE SCALE GENOMIC DNA]</scope>
    <source>
        <strain evidence="1 2">LMG 24727</strain>
    </source>
</reference>
<proteinExistence type="predicted"/>
<evidence type="ECO:0000313" key="1">
    <source>
        <dbReference type="EMBL" id="QQZ58988.1"/>
    </source>
</evidence>
<dbReference type="Proteomes" id="UP000595841">
    <property type="component" value="Chromosome"/>
</dbReference>
<protein>
    <submittedName>
        <fullName evidence="1">Uncharacterized protein</fullName>
    </submittedName>
</protein>